<protein>
    <submittedName>
        <fullName evidence="3">Uncharacterized protein</fullName>
    </submittedName>
</protein>
<name>A0A448WLG2_9PLAT</name>
<dbReference type="EMBL" id="CAAALY010021417">
    <property type="protein sequence ID" value="VEL14511.1"/>
    <property type="molecule type" value="Genomic_DNA"/>
</dbReference>
<evidence type="ECO:0000256" key="1">
    <source>
        <dbReference type="SAM" id="Coils"/>
    </source>
</evidence>
<comment type="caution">
    <text evidence="3">The sequence shown here is derived from an EMBL/GenBank/DDBJ whole genome shotgun (WGS) entry which is preliminary data.</text>
</comment>
<accession>A0A448WLG2</accession>
<feature type="compositionally biased region" description="Pro residues" evidence="2">
    <location>
        <begin position="131"/>
        <end position="144"/>
    </location>
</feature>
<sequence length="355" mass="38620">MYTFSLFLHFTSLYFPNPAIPGSLISLTPHLTGVTRPPTPLPLAPLRPILPSPHLKPPASIALGRTNAPCSGPQGLELSPSNLTNIVNNTSSLATVSRRSVHKACLSTSRLIEPGSVQLGSVSSPSASPQPQLPLPPHAPPPLQPMQLDPNFDAAIQKATTRLRGLDSEVAEVKKKLFHFEDELNLLNAEIHRQEAIRDLGSRSIAYPYSLVRPTAITTPRFPDSVMAGASPKSSAALGFSDTFVKPEHTCPPTSTRTDSADEGMAHLVSLPRWLPEINCYAWPPTVPSVRTCYSHLWPDLEKSSDHTHEEPIVTKSSDGIQPDVKHVADPFESLTKQVGLYHNHFNYSSTSLLL</sequence>
<feature type="region of interest" description="Disordered" evidence="2">
    <location>
        <begin position="116"/>
        <end position="147"/>
    </location>
</feature>
<organism evidence="3 4">
    <name type="scientific">Protopolystoma xenopodis</name>
    <dbReference type="NCBI Taxonomy" id="117903"/>
    <lineage>
        <taxon>Eukaryota</taxon>
        <taxon>Metazoa</taxon>
        <taxon>Spiralia</taxon>
        <taxon>Lophotrochozoa</taxon>
        <taxon>Platyhelminthes</taxon>
        <taxon>Monogenea</taxon>
        <taxon>Polyopisthocotylea</taxon>
        <taxon>Polystomatidea</taxon>
        <taxon>Polystomatidae</taxon>
        <taxon>Protopolystoma</taxon>
    </lineage>
</organism>
<evidence type="ECO:0000256" key="2">
    <source>
        <dbReference type="SAM" id="MobiDB-lite"/>
    </source>
</evidence>
<dbReference type="Proteomes" id="UP000784294">
    <property type="component" value="Unassembled WGS sequence"/>
</dbReference>
<reference evidence="3" key="1">
    <citation type="submission" date="2018-11" db="EMBL/GenBank/DDBJ databases">
        <authorList>
            <consortium name="Pathogen Informatics"/>
        </authorList>
    </citation>
    <scope>NUCLEOTIDE SEQUENCE</scope>
</reference>
<evidence type="ECO:0000313" key="4">
    <source>
        <dbReference type="Proteomes" id="UP000784294"/>
    </source>
</evidence>
<gene>
    <name evidence="3" type="ORF">PXEA_LOCUS7951</name>
</gene>
<keyword evidence="1" id="KW-0175">Coiled coil</keyword>
<feature type="region of interest" description="Disordered" evidence="2">
    <location>
        <begin position="303"/>
        <end position="322"/>
    </location>
</feature>
<keyword evidence="4" id="KW-1185">Reference proteome</keyword>
<feature type="compositionally biased region" description="Low complexity" evidence="2">
    <location>
        <begin position="116"/>
        <end position="130"/>
    </location>
</feature>
<feature type="compositionally biased region" description="Basic and acidic residues" evidence="2">
    <location>
        <begin position="303"/>
        <end position="313"/>
    </location>
</feature>
<dbReference type="AlphaFoldDB" id="A0A448WLG2"/>
<evidence type="ECO:0000313" key="3">
    <source>
        <dbReference type="EMBL" id="VEL14511.1"/>
    </source>
</evidence>
<feature type="coiled-coil region" evidence="1">
    <location>
        <begin position="156"/>
        <end position="190"/>
    </location>
</feature>
<proteinExistence type="predicted"/>